<accession>A0ABR0AJY5</accession>
<sequence>MVSIRAISKLPPRDCANTKTGNIAFKCVSSSSYYETEDHQKCAGTTEECHLFLTGACFVDMRTSEMMDD</sequence>
<comment type="caution">
    <text evidence="1">The sequence shown here is derived from an EMBL/GenBank/DDBJ whole genome shotgun (WGS) entry which is preliminary data.</text>
</comment>
<proteinExistence type="predicted"/>
<name>A0ABR0AJY5_9CRUS</name>
<protein>
    <submittedName>
        <fullName evidence="1">Uncharacterized protein</fullName>
    </submittedName>
</protein>
<evidence type="ECO:0000313" key="2">
    <source>
        <dbReference type="Proteomes" id="UP001234178"/>
    </source>
</evidence>
<reference evidence="1 2" key="1">
    <citation type="journal article" date="2023" name="Nucleic Acids Res.">
        <title>The hologenome of Daphnia magna reveals possible DNA methylation and microbiome-mediated evolution of the host genome.</title>
        <authorList>
            <person name="Chaturvedi A."/>
            <person name="Li X."/>
            <person name="Dhandapani V."/>
            <person name="Marshall H."/>
            <person name="Kissane S."/>
            <person name="Cuenca-Cambronero M."/>
            <person name="Asole G."/>
            <person name="Calvet F."/>
            <person name="Ruiz-Romero M."/>
            <person name="Marangio P."/>
            <person name="Guigo R."/>
            <person name="Rago D."/>
            <person name="Mirbahai L."/>
            <person name="Eastwood N."/>
            <person name="Colbourne J.K."/>
            <person name="Zhou J."/>
            <person name="Mallon E."/>
            <person name="Orsini L."/>
        </authorList>
    </citation>
    <scope>NUCLEOTIDE SEQUENCE [LARGE SCALE GENOMIC DNA]</scope>
    <source>
        <strain evidence="1">LRV0_1</strain>
    </source>
</reference>
<dbReference type="EMBL" id="JAOYFB010000038">
    <property type="protein sequence ID" value="KAK4025431.1"/>
    <property type="molecule type" value="Genomic_DNA"/>
</dbReference>
<organism evidence="1 2">
    <name type="scientific">Daphnia magna</name>
    <dbReference type="NCBI Taxonomy" id="35525"/>
    <lineage>
        <taxon>Eukaryota</taxon>
        <taxon>Metazoa</taxon>
        <taxon>Ecdysozoa</taxon>
        <taxon>Arthropoda</taxon>
        <taxon>Crustacea</taxon>
        <taxon>Branchiopoda</taxon>
        <taxon>Diplostraca</taxon>
        <taxon>Cladocera</taxon>
        <taxon>Anomopoda</taxon>
        <taxon>Daphniidae</taxon>
        <taxon>Daphnia</taxon>
    </lineage>
</organism>
<gene>
    <name evidence="1" type="ORF">OUZ56_014500</name>
</gene>
<keyword evidence="2" id="KW-1185">Reference proteome</keyword>
<evidence type="ECO:0000313" key="1">
    <source>
        <dbReference type="EMBL" id="KAK4025431.1"/>
    </source>
</evidence>
<dbReference type="Proteomes" id="UP001234178">
    <property type="component" value="Unassembled WGS sequence"/>
</dbReference>